<organism evidence="3">
    <name type="scientific">Entomoneis paludosa</name>
    <dbReference type="NCBI Taxonomy" id="265537"/>
    <lineage>
        <taxon>Eukaryota</taxon>
        <taxon>Sar</taxon>
        <taxon>Stramenopiles</taxon>
        <taxon>Ochrophyta</taxon>
        <taxon>Bacillariophyta</taxon>
        <taxon>Bacillariophyceae</taxon>
        <taxon>Bacillariophycidae</taxon>
        <taxon>Entomoneidaceae</taxon>
        <taxon>Entomoneis</taxon>
    </lineage>
</organism>
<protein>
    <recommendedName>
        <fullName evidence="4">Aminomethyltransferase folate-binding domain-containing protein</fullName>
    </recommendedName>
</protein>
<dbReference type="InterPro" id="IPR045179">
    <property type="entry name" value="YgfZ/GcvT"/>
</dbReference>
<feature type="signal peptide" evidence="2">
    <location>
        <begin position="1"/>
        <end position="23"/>
    </location>
</feature>
<sequence length="720" mass="78347">MSLHVKRILLCLAWACCVTMVHAFSPVYPSTTTCRRFPWDLSVAAESDNDNESEQGDLRQPPRQNQVVDYEYVPSVDKRTTTTTVSSSFDLESAYDRNIPAGMRAEAVRSALQSGQCVAWNFGNRAPQSQPSQLPYGALHLTGPGCLDFLNNQLSQQFGQGATSTNPTVAGFLTPKGRLIDPITVALSDNNEAYLLTSPGHDAPTLYQVLEKYIFPLDQVTLTCPTPQYTLTLASTEWHHVQTVLTQQVAPRLGLSNANVDVIVPPTDESCRILPLPVGSGDDGTLIIWPTVFLPSCAAVGYTLGFVGSDDAVALGHATWSYLTSDANAQGPVAMGALEYESLRIEAGQARYGCEILGTWEKVVNKDGSKDDEPKVTPPPTPLELFLDDKLVNLEKGCYRGQEGIASAVKNPRGPPRRLYQVVFQDEFNVYDYQTENDQQRRVLDNDTKVPVPGDALAVLGSNEEITVGTLSSVAEPGSTSDATSTVGLALIRRADSILKQMQTIGLSMETSSNADFTIASDGSGMILPPPQDPLDGLEVIVQGSFAVGTLRSIPARRTRAGANMFVEQVPDYLNDEDDNDIYGSSSNENTSGSIWNDQSTIDVTRVPIYNNLDLDTTSKSATPRYNAMMDRDDMEKDEPSVTSKTEESITGAPAIADNSSATAAQDDNDDEAALRELEKAEREAQEAAAEAQRKAEKMEMLRKRAEEAIARRKQKKDEP</sequence>
<evidence type="ECO:0008006" key="4">
    <source>
        <dbReference type="Google" id="ProtNLM"/>
    </source>
</evidence>
<dbReference type="EMBL" id="HBHT01007389">
    <property type="protein sequence ID" value="CAD9950137.1"/>
    <property type="molecule type" value="Transcribed_RNA"/>
</dbReference>
<proteinExistence type="predicted"/>
<dbReference type="GO" id="GO:0016226">
    <property type="term" value="P:iron-sulfur cluster assembly"/>
    <property type="evidence" value="ECO:0007669"/>
    <property type="project" value="TreeGrafter"/>
</dbReference>
<dbReference type="AlphaFoldDB" id="A0A7S2Y4A2"/>
<feature type="region of interest" description="Disordered" evidence="1">
    <location>
        <begin position="615"/>
        <end position="720"/>
    </location>
</feature>
<dbReference type="Gene3D" id="3.30.1360.120">
    <property type="entry name" value="Probable tRNA modification gtpase trme, domain 1"/>
    <property type="match status" value="1"/>
</dbReference>
<dbReference type="PANTHER" id="PTHR22602:SF0">
    <property type="entry name" value="TRANSFERASE CAF17, MITOCHONDRIAL-RELATED"/>
    <property type="match status" value="1"/>
</dbReference>
<evidence type="ECO:0000256" key="1">
    <source>
        <dbReference type="SAM" id="MobiDB-lite"/>
    </source>
</evidence>
<reference evidence="3" key="1">
    <citation type="submission" date="2021-01" db="EMBL/GenBank/DDBJ databases">
        <authorList>
            <person name="Corre E."/>
            <person name="Pelletier E."/>
            <person name="Niang G."/>
            <person name="Scheremetjew M."/>
            <person name="Finn R."/>
            <person name="Kale V."/>
            <person name="Holt S."/>
            <person name="Cochrane G."/>
            <person name="Meng A."/>
            <person name="Brown T."/>
            <person name="Cohen L."/>
        </authorList>
    </citation>
    <scope>NUCLEOTIDE SEQUENCE</scope>
    <source>
        <strain evidence="3">CCMP125</strain>
    </source>
</reference>
<dbReference type="Gene3D" id="2.40.30.160">
    <property type="match status" value="1"/>
</dbReference>
<gene>
    <name evidence="3" type="ORF">APAL1065_LOCUS4925</name>
</gene>
<dbReference type="SUPFAM" id="SSF103025">
    <property type="entry name" value="Folate-binding domain"/>
    <property type="match status" value="1"/>
</dbReference>
<dbReference type="InterPro" id="IPR027266">
    <property type="entry name" value="TrmE/GcvT-like"/>
</dbReference>
<feature type="compositionally biased region" description="Polar residues" evidence="1">
    <location>
        <begin position="615"/>
        <end position="624"/>
    </location>
</feature>
<feature type="chain" id="PRO_5031242600" description="Aminomethyltransferase folate-binding domain-containing protein" evidence="2">
    <location>
        <begin position="24"/>
        <end position="720"/>
    </location>
</feature>
<feature type="compositionally biased region" description="Basic and acidic residues" evidence="1">
    <location>
        <begin position="630"/>
        <end position="648"/>
    </location>
</feature>
<feature type="compositionally biased region" description="Basic and acidic residues" evidence="1">
    <location>
        <begin position="673"/>
        <end position="720"/>
    </location>
</feature>
<dbReference type="PANTHER" id="PTHR22602">
    <property type="entry name" value="TRANSFERASE CAF17, MITOCHONDRIAL-RELATED"/>
    <property type="match status" value="1"/>
</dbReference>
<evidence type="ECO:0000313" key="3">
    <source>
        <dbReference type="EMBL" id="CAD9950137.1"/>
    </source>
</evidence>
<name>A0A7S2Y4A2_9STRA</name>
<keyword evidence="2" id="KW-0732">Signal</keyword>
<evidence type="ECO:0000256" key="2">
    <source>
        <dbReference type="SAM" id="SignalP"/>
    </source>
</evidence>
<accession>A0A7S2Y4A2</accession>